<gene>
    <name evidence="2" type="ORF">CEY16_13460</name>
</gene>
<dbReference type="Proteomes" id="UP000243524">
    <property type="component" value="Unassembled WGS sequence"/>
</dbReference>
<dbReference type="SUPFAM" id="SSF54909">
    <property type="entry name" value="Dimeric alpha+beta barrel"/>
    <property type="match status" value="1"/>
</dbReference>
<evidence type="ECO:0000313" key="2">
    <source>
        <dbReference type="EMBL" id="PKR76818.1"/>
    </source>
</evidence>
<accession>A0A2I0QR67</accession>
<evidence type="ECO:0000259" key="1">
    <source>
        <dbReference type="Pfam" id="PF07978"/>
    </source>
</evidence>
<dbReference type="InterPro" id="IPR011008">
    <property type="entry name" value="Dimeric_a/b-barrel"/>
</dbReference>
<dbReference type="EMBL" id="PJNH01000004">
    <property type="protein sequence ID" value="PKR76818.1"/>
    <property type="molecule type" value="Genomic_DNA"/>
</dbReference>
<dbReference type="Gene3D" id="3.30.70.100">
    <property type="match status" value="1"/>
</dbReference>
<dbReference type="AlphaFoldDB" id="A0A2I0QR67"/>
<dbReference type="RefSeq" id="WP_101332568.1">
    <property type="nucleotide sequence ID" value="NZ_PJNH01000004.1"/>
</dbReference>
<protein>
    <submittedName>
        <fullName evidence="2">Cytoplasmic protein</fullName>
    </submittedName>
</protein>
<dbReference type="Pfam" id="PF07978">
    <property type="entry name" value="NIPSNAP"/>
    <property type="match status" value="1"/>
</dbReference>
<evidence type="ECO:0000313" key="3">
    <source>
        <dbReference type="Proteomes" id="UP000243524"/>
    </source>
</evidence>
<organism evidence="2 3">
    <name type="scientific">Halalkalibacillus sediminis</name>
    <dbReference type="NCBI Taxonomy" id="2018042"/>
    <lineage>
        <taxon>Bacteria</taxon>
        <taxon>Bacillati</taxon>
        <taxon>Bacillota</taxon>
        <taxon>Bacilli</taxon>
        <taxon>Bacillales</taxon>
        <taxon>Bacillaceae</taxon>
        <taxon>Halalkalibacillus</taxon>
    </lineage>
</organism>
<name>A0A2I0QR67_9BACI</name>
<dbReference type="InterPro" id="IPR012577">
    <property type="entry name" value="NIPSNAP"/>
</dbReference>
<sequence>MFYRRHYYIVDKDCVESFNNHFNQSLLPTQLKYGAKLVGRWMVPIDHDRVEIFTIYEYESHDHYTKIEKRIRGDVDHVERVEAWYEELGGREHVVNKLFHYVKNEEIFDTVTKDIS</sequence>
<keyword evidence="3" id="KW-1185">Reference proteome</keyword>
<feature type="domain" description="NIPSNAP" evidence="1">
    <location>
        <begin position="8"/>
        <end position="79"/>
    </location>
</feature>
<comment type="caution">
    <text evidence="2">The sequence shown here is derived from an EMBL/GenBank/DDBJ whole genome shotgun (WGS) entry which is preliminary data.</text>
</comment>
<reference evidence="2 3" key="1">
    <citation type="submission" date="2017-06" db="EMBL/GenBank/DDBJ databases">
        <title>the draft geome sequence of Illustriluteabacillus marina B3227.</title>
        <authorList>
            <person name="He R.-H."/>
            <person name="Du Z.-J."/>
        </authorList>
    </citation>
    <scope>NUCLEOTIDE SEQUENCE [LARGE SCALE GENOMIC DNA]</scope>
    <source>
        <strain evidence="2 3">B3227</strain>
    </source>
</reference>
<dbReference type="OrthoDB" id="9816289at2"/>
<proteinExistence type="predicted"/>